<protein>
    <submittedName>
        <fullName evidence="7">Creatininase family protein</fullName>
    </submittedName>
</protein>
<evidence type="ECO:0000256" key="2">
    <source>
        <dbReference type="ARBA" id="ARBA00022723"/>
    </source>
</evidence>
<evidence type="ECO:0000256" key="4">
    <source>
        <dbReference type="ARBA" id="ARBA00022833"/>
    </source>
</evidence>
<keyword evidence="2" id="KW-0479">Metal-binding</keyword>
<dbReference type="InterPro" id="IPR003785">
    <property type="entry name" value="Creatininase/forma_Hydrolase"/>
</dbReference>
<dbReference type="PANTHER" id="PTHR35005:SF1">
    <property type="entry name" value="2-AMINO-5-FORMYLAMINO-6-RIBOSYLAMINOPYRIMIDIN-4(3H)-ONE 5'-MONOPHOSPHATE DEFORMYLASE"/>
    <property type="match status" value="1"/>
</dbReference>
<reference evidence="8" key="1">
    <citation type="journal article" date="2019" name="Int. J. Syst. Evol. Microbiol.">
        <title>The Global Catalogue of Microorganisms (GCM) 10K type strain sequencing project: providing services to taxonomists for standard genome sequencing and annotation.</title>
        <authorList>
            <consortium name="The Broad Institute Genomics Platform"/>
            <consortium name="The Broad Institute Genome Sequencing Center for Infectious Disease"/>
            <person name="Wu L."/>
            <person name="Ma J."/>
        </authorList>
    </citation>
    <scope>NUCLEOTIDE SEQUENCE [LARGE SCALE GENOMIC DNA]</scope>
    <source>
        <strain evidence="8">CGMCC 4.7106</strain>
    </source>
</reference>
<proteinExistence type="inferred from homology"/>
<dbReference type="EMBL" id="JBHUIT010000008">
    <property type="protein sequence ID" value="MFD2256547.1"/>
    <property type="molecule type" value="Genomic_DNA"/>
</dbReference>
<accession>A0ABW5D642</accession>
<evidence type="ECO:0000256" key="5">
    <source>
        <dbReference type="ARBA" id="ARBA00024029"/>
    </source>
</evidence>
<dbReference type="PANTHER" id="PTHR35005">
    <property type="entry name" value="3-DEHYDRO-SCYLLO-INOSOSE HYDROLASE"/>
    <property type="match status" value="1"/>
</dbReference>
<name>A0ABW5D642_9BACT</name>
<evidence type="ECO:0000313" key="7">
    <source>
        <dbReference type="EMBL" id="MFD2256547.1"/>
    </source>
</evidence>
<gene>
    <name evidence="7" type="ORF">ACFSSA_07660</name>
</gene>
<keyword evidence="3" id="KW-0378">Hydrolase</keyword>
<dbReference type="Pfam" id="PF02633">
    <property type="entry name" value="Creatininase"/>
    <property type="match status" value="1"/>
</dbReference>
<evidence type="ECO:0000313" key="8">
    <source>
        <dbReference type="Proteomes" id="UP001597375"/>
    </source>
</evidence>
<feature type="region of interest" description="Disordered" evidence="6">
    <location>
        <begin position="242"/>
        <end position="262"/>
    </location>
</feature>
<sequence>MDAVIIENFAWPEIEKLRDENGGLLMLPMGATEQHGPHLPVGMDTLLVEKVCAAASGRTGAPVMSALRYTVSQGHTPKWPGTFSLTHGTFITALHELASWAAATGWKRLLLVNSHFGNDAAARVAVDQIRLEFLGRLQIGLVHVFETGSGVWDAYTSDADDLHANRAETSLMLYLYPDLVRMDRLAGSDDEDRTRNTVFSYPVAQTSLNGVTGKPSAATAEEGSELFEKMVDGLSDLLVKARTENPPLPESEWTGLPQVKYS</sequence>
<organism evidence="7 8">
    <name type="scientific">Luteolibacter algae</name>
    <dbReference type="NCBI Taxonomy" id="454151"/>
    <lineage>
        <taxon>Bacteria</taxon>
        <taxon>Pseudomonadati</taxon>
        <taxon>Verrucomicrobiota</taxon>
        <taxon>Verrucomicrobiia</taxon>
        <taxon>Verrucomicrobiales</taxon>
        <taxon>Verrucomicrobiaceae</taxon>
        <taxon>Luteolibacter</taxon>
    </lineage>
</organism>
<dbReference type="SUPFAM" id="SSF102215">
    <property type="entry name" value="Creatininase"/>
    <property type="match status" value="1"/>
</dbReference>
<keyword evidence="8" id="KW-1185">Reference proteome</keyword>
<dbReference type="Proteomes" id="UP001597375">
    <property type="component" value="Unassembled WGS sequence"/>
</dbReference>
<comment type="similarity">
    <text evidence="5">Belongs to the creatininase superfamily.</text>
</comment>
<dbReference type="RefSeq" id="WP_386819836.1">
    <property type="nucleotide sequence ID" value="NZ_JBHUIT010000008.1"/>
</dbReference>
<comment type="caution">
    <text evidence="7">The sequence shown here is derived from an EMBL/GenBank/DDBJ whole genome shotgun (WGS) entry which is preliminary data.</text>
</comment>
<dbReference type="InterPro" id="IPR024087">
    <property type="entry name" value="Creatininase-like_sf"/>
</dbReference>
<evidence type="ECO:0000256" key="3">
    <source>
        <dbReference type="ARBA" id="ARBA00022801"/>
    </source>
</evidence>
<keyword evidence="4" id="KW-0862">Zinc</keyword>
<comment type="cofactor">
    <cofactor evidence="1">
        <name>Zn(2+)</name>
        <dbReference type="ChEBI" id="CHEBI:29105"/>
    </cofactor>
</comment>
<evidence type="ECO:0000256" key="6">
    <source>
        <dbReference type="SAM" id="MobiDB-lite"/>
    </source>
</evidence>
<evidence type="ECO:0000256" key="1">
    <source>
        <dbReference type="ARBA" id="ARBA00001947"/>
    </source>
</evidence>
<dbReference type="Gene3D" id="3.40.50.10310">
    <property type="entry name" value="Creatininase"/>
    <property type="match status" value="1"/>
</dbReference>